<dbReference type="EMBL" id="LNYI01000053">
    <property type="protein sequence ID" value="KTD19307.1"/>
    <property type="molecule type" value="Genomic_DNA"/>
</dbReference>
<keyword evidence="2" id="KW-1185">Reference proteome</keyword>
<evidence type="ECO:0000313" key="1">
    <source>
        <dbReference type="EMBL" id="KTD19307.1"/>
    </source>
</evidence>
<dbReference type="STRING" id="45067.Llan_2159"/>
<dbReference type="AlphaFoldDB" id="A0A0W0VGY9"/>
<name>A0A0W0VGY9_9GAMM</name>
<proteinExistence type="predicted"/>
<sequence>MRACIAVTILAKLLYAFRLEMSTDTICIYLKYTDILRVESFMSSANRLTAITSLESLNKPLPIMQTTNKMSYRFLRVIKKLY</sequence>
<protein>
    <submittedName>
        <fullName evidence="1">Uncharacterized protein</fullName>
    </submittedName>
</protein>
<accession>A0A0W0VGY9</accession>
<comment type="caution">
    <text evidence="1">The sequence shown here is derived from an EMBL/GenBank/DDBJ whole genome shotgun (WGS) entry which is preliminary data.</text>
</comment>
<reference evidence="1 2" key="1">
    <citation type="submission" date="2015-11" db="EMBL/GenBank/DDBJ databases">
        <title>Genomic analysis of 38 Legionella species identifies large and diverse effector repertoires.</title>
        <authorList>
            <person name="Burstein D."/>
            <person name="Amaro F."/>
            <person name="Zusman T."/>
            <person name="Lifshitz Z."/>
            <person name="Cohen O."/>
            <person name="Gilbert J.A."/>
            <person name="Pupko T."/>
            <person name="Shuman H.A."/>
            <person name="Segal G."/>
        </authorList>
    </citation>
    <scope>NUCLEOTIDE SEQUENCE [LARGE SCALE GENOMIC DNA]</scope>
    <source>
        <strain evidence="1 2">ATCC 49751</strain>
    </source>
</reference>
<evidence type="ECO:0000313" key="2">
    <source>
        <dbReference type="Proteomes" id="UP000054869"/>
    </source>
</evidence>
<dbReference type="Proteomes" id="UP000054869">
    <property type="component" value="Unassembled WGS sequence"/>
</dbReference>
<gene>
    <name evidence="1" type="ORF">Llan_2159</name>
</gene>
<organism evidence="1 2">
    <name type="scientific">Legionella lansingensis</name>
    <dbReference type="NCBI Taxonomy" id="45067"/>
    <lineage>
        <taxon>Bacteria</taxon>
        <taxon>Pseudomonadati</taxon>
        <taxon>Pseudomonadota</taxon>
        <taxon>Gammaproteobacteria</taxon>
        <taxon>Legionellales</taxon>
        <taxon>Legionellaceae</taxon>
        <taxon>Legionella</taxon>
    </lineage>
</organism>